<gene>
    <name evidence="1" type="ORF">RRH01S_33_00060</name>
</gene>
<accession>A0AA87U7U3</accession>
<protein>
    <submittedName>
        <fullName evidence="1">Uncharacterized protein</fullName>
    </submittedName>
</protein>
<reference evidence="1 2" key="1">
    <citation type="submission" date="2014-05" db="EMBL/GenBank/DDBJ databases">
        <title>Whole genome shotgun sequence of Rhizobium rhizogenes NBRC 13257.</title>
        <authorList>
            <person name="Katano-Makiyama Y."/>
            <person name="Hosoyama A."/>
            <person name="Hashimoto M."/>
            <person name="Hosoyama Y."/>
            <person name="Noguchi M."/>
            <person name="Tsuchikane K."/>
            <person name="Kimura A."/>
            <person name="Ohji S."/>
            <person name="Ichikawa N."/>
            <person name="Yamazoe A."/>
            <person name="Fujita N."/>
        </authorList>
    </citation>
    <scope>NUCLEOTIDE SEQUENCE [LARGE SCALE GENOMIC DNA]</scope>
    <source>
        <strain evidence="1 2">NBRC 13257</strain>
    </source>
</reference>
<sequence>MHIAGEAAEDGETGFGWAARADNTVSSPLHTVAPQAPVEFRAKFAQFAISP</sequence>
<evidence type="ECO:0000313" key="2">
    <source>
        <dbReference type="Proteomes" id="UP000026941"/>
    </source>
</evidence>
<organism evidence="1 2">
    <name type="scientific">Rhizobium rhizogenes NBRC 13257</name>
    <dbReference type="NCBI Taxonomy" id="1220581"/>
    <lineage>
        <taxon>Bacteria</taxon>
        <taxon>Pseudomonadati</taxon>
        <taxon>Pseudomonadota</taxon>
        <taxon>Alphaproteobacteria</taxon>
        <taxon>Hyphomicrobiales</taxon>
        <taxon>Rhizobiaceae</taxon>
        <taxon>Rhizobium/Agrobacterium group</taxon>
        <taxon>Rhizobium</taxon>
    </lineage>
</organism>
<name>A0AA87U7U3_RHIRH</name>
<proteinExistence type="predicted"/>
<dbReference type="EMBL" id="BAYX01000033">
    <property type="protein sequence ID" value="GAJ97122.1"/>
    <property type="molecule type" value="Genomic_DNA"/>
</dbReference>
<dbReference type="AlphaFoldDB" id="A0AA87U7U3"/>
<dbReference type="GeneID" id="86852929"/>
<dbReference type="Proteomes" id="UP000026941">
    <property type="component" value="Unassembled WGS sequence"/>
</dbReference>
<comment type="caution">
    <text evidence="1">The sequence shown here is derived from an EMBL/GenBank/DDBJ whole genome shotgun (WGS) entry which is preliminary data.</text>
</comment>
<dbReference type="RefSeq" id="WP_229202628.1">
    <property type="nucleotide sequence ID" value="NZ_BAYX01000033.1"/>
</dbReference>
<evidence type="ECO:0000313" key="1">
    <source>
        <dbReference type="EMBL" id="GAJ97122.1"/>
    </source>
</evidence>